<evidence type="ECO:0000313" key="2">
    <source>
        <dbReference type="EMBL" id="KIJ45464.1"/>
    </source>
</evidence>
<sequence length="493" mass="54652">MGNKLKGGLWKSSGHRSKVQKSQLAKINNGRRLNNDRDRMDAESDKENAPPGHTVIPSGSDTSLKRYRNERKVSGRLRSVLEESRMLHRAEVTAHELTTEDLSESLEKMDGVCESVKQCNQVLKKENHNLKLKVSRFPSQQANAVSKAVDKTRAESRTMELKQKGVVMDGTRDMCLQLVTEGVPAVGWVTEEGGIAAEVQIMVNVQTAKSITFSGDGTTHKHVNYESRHVNCIQPSGDKQCLYLGVHSAINHKSETQLAGLQDQVQDLCTTYKSFRGGKGITAETEDFASKLRGANTDHAVDQKKLRGKDAEVDMPPEYMVSLVLEATKLAIDEIGGPNAWEALPQAARIARNKNTQADIYRKIGEEEFQKLSPEQQEAIDLFIWVGCCMHKELNTFKSGYIGMSTWWETNAVELGNEATKARSGEVSEGGAVKLTSLAGAIFDTKTRRKDNRTHSGILWKIPMATLSLFQTPVTPVMDRMEMYNGVGSTSVW</sequence>
<gene>
    <name evidence="2" type="ORF">M422DRAFT_250782</name>
</gene>
<keyword evidence="3" id="KW-1185">Reference proteome</keyword>
<dbReference type="OrthoDB" id="3236156at2759"/>
<proteinExistence type="predicted"/>
<organism evidence="2 3">
    <name type="scientific">Sphaerobolus stellatus (strain SS14)</name>
    <dbReference type="NCBI Taxonomy" id="990650"/>
    <lineage>
        <taxon>Eukaryota</taxon>
        <taxon>Fungi</taxon>
        <taxon>Dikarya</taxon>
        <taxon>Basidiomycota</taxon>
        <taxon>Agaricomycotina</taxon>
        <taxon>Agaricomycetes</taxon>
        <taxon>Phallomycetidae</taxon>
        <taxon>Geastrales</taxon>
        <taxon>Sphaerobolaceae</taxon>
        <taxon>Sphaerobolus</taxon>
    </lineage>
</organism>
<dbReference type="EMBL" id="KN837111">
    <property type="protein sequence ID" value="KIJ45464.1"/>
    <property type="molecule type" value="Genomic_DNA"/>
</dbReference>
<feature type="region of interest" description="Disordered" evidence="1">
    <location>
        <begin position="1"/>
        <end position="62"/>
    </location>
</feature>
<feature type="compositionally biased region" description="Basic and acidic residues" evidence="1">
    <location>
        <begin position="33"/>
        <end position="48"/>
    </location>
</feature>
<reference evidence="2 3" key="1">
    <citation type="submission" date="2014-06" db="EMBL/GenBank/DDBJ databases">
        <title>Evolutionary Origins and Diversification of the Mycorrhizal Mutualists.</title>
        <authorList>
            <consortium name="DOE Joint Genome Institute"/>
            <consortium name="Mycorrhizal Genomics Consortium"/>
            <person name="Kohler A."/>
            <person name="Kuo A."/>
            <person name="Nagy L.G."/>
            <person name="Floudas D."/>
            <person name="Copeland A."/>
            <person name="Barry K.W."/>
            <person name="Cichocki N."/>
            <person name="Veneault-Fourrey C."/>
            <person name="LaButti K."/>
            <person name="Lindquist E.A."/>
            <person name="Lipzen A."/>
            <person name="Lundell T."/>
            <person name="Morin E."/>
            <person name="Murat C."/>
            <person name="Riley R."/>
            <person name="Ohm R."/>
            <person name="Sun H."/>
            <person name="Tunlid A."/>
            <person name="Henrissat B."/>
            <person name="Grigoriev I.V."/>
            <person name="Hibbett D.S."/>
            <person name="Martin F."/>
        </authorList>
    </citation>
    <scope>NUCLEOTIDE SEQUENCE [LARGE SCALE GENOMIC DNA]</scope>
    <source>
        <strain evidence="2 3">SS14</strain>
    </source>
</reference>
<evidence type="ECO:0000313" key="3">
    <source>
        <dbReference type="Proteomes" id="UP000054279"/>
    </source>
</evidence>
<dbReference type="AlphaFoldDB" id="A0A0C9VEP8"/>
<evidence type="ECO:0000256" key="1">
    <source>
        <dbReference type="SAM" id="MobiDB-lite"/>
    </source>
</evidence>
<dbReference type="HOGENOM" id="CLU_553393_0_0_1"/>
<protein>
    <submittedName>
        <fullName evidence="2">Uncharacterized protein</fullName>
    </submittedName>
</protein>
<name>A0A0C9VEP8_SPHS4</name>
<accession>A0A0C9VEP8</accession>
<dbReference type="Proteomes" id="UP000054279">
    <property type="component" value="Unassembled WGS sequence"/>
</dbReference>